<keyword evidence="3" id="KW-1185">Reference proteome</keyword>
<dbReference type="EMBL" id="BAABIA010000003">
    <property type="protein sequence ID" value="GAA5137469.1"/>
    <property type="molecule type" value="Genomic_DNA"/>
</dbReference>
<dbReference type="RefSeq" id="WP_345735683.1">
    <property type="nucleotide sequence ID" value="NZ_BAABIA010000003.1"/>
</dbReference>
<evidence type="ECO:0000313" key="2">
    <source>
        <dbReference type="EMBL" id="GAA5137469.1"/>
    </source>
</evidence>
<proteinExistence type="predicted"/>
<evidence type="ECO:0000313" key="3">
    <source>
        <dbReference type="Proteomes" id="UP001499852"/>
    </source>
</evidence>
<name>A0ABP9NZ04_9BACT</name>
<comment type="caution">
    <text evidence="2">The sequence shown here is derived from an EMBL/GenBank/DDBJ whole genome shotgun (WGS) entry which is preliminary data.</text>
</comment>
<reference evidence="3" key="1">
    <citation type="journal article" date="2019" name="Int. J. Syst. Evol. Microbiol.">
        <title>The Global Catalogue of Microorganisms (GCM) 10K type strain sequencing project: providing services to taxonomists for standard genome sequencing and annotation.</title>
        <authorList>
            <consortium name="The Broad Institute Genomics Platform"/>
            <consortium name="The Broad Institute Genome Sequencing Center for Infectious Disease"/>
            <person name="Wu L."/>
            <person name="Ma J."/>
        </authorList>
    </citation>
    <scope>NUCLEOTIDE SEQUENCE [LARGE SCALE GENOMIC DNA]</scope>
    <source>
        <strain evidence="3">JCM 18053</strain>
    </source>
</reference>
<accession>A0ABP9NZ04</accession>
<gene>
    <name evidence="2" type="ORF">GCM10023213_14220</name>
</gene>
<dbReference type="Pfam" id="PF12728">
    <property type="entry name" value="HTH_17"/>
    <property type="match status" value="1"/>
</dbReference>
<dbReference type="Proteomes" id="UP001499852">
    <property type="component" value="Unassembled WGS sequence"/>
</dbReference>
<feature type="domain" description="Helix-turn-helix" evidence="1">
    <location>
        <begin position="17"/>
        <end position="69"/>
    </location>
</feature>
<protein>
    <recommendedName>
        <fullName evidence="1">Helix-turn-helix domain-containing protein</fullName>
    </recommendedName>
</protein>
<dbReference type="InterPro" id="IPR041657">
    <property type="entry name" value="HTH_17"/>
</dbReference>
<evidence type="ECO:0000259" key="1">
    <source>
        <dbReference type="Pfam" id="PF12728"/>
    </source>
</evidence>
<sequence>MDPDLKRLLATPRDRDLTVREVADVLMVHEVTITRAVNRGDIESKRHSGRGQGSRHSIRITREAVLVYIVKICSGDRTALFHSIQTSCPPAWLDLALKTAGLHTLSPAPAPLAISPNQKRPKAAPATDPLAGHCGDLFTPRTIA</sequence>
<organism evidence="2 3">
    <name type="scientific">Prosthecobacter algae</name>
    <dbReference type="NCBI Taxonomy" id="1144682"/>
    <lineage>
        <taxon>Bacteria</taxon>
        <taxon>Pseudomonadati</taxon>
        <taxon>Verrucomicrobiota</taxon>
        <taxon>Verrucomicrobiia</taxon>
        <taxon>Verrucomicrobiales</taxon>
        <taxon>Verrucomicrobiaceae</taxon>
        <taxon>Prosthecobacter</taxon>
    </lineage>
</organism>